<evidence type="ECO:0000259" key="1">
    <source>
        <dbReference type="Pfam" id="PF03372"/>
    </source>
</evidence>
<accession>A0A2U1QHX3</accession>
<protein>
    <recommendedName>
        <fullName evidence="1">Endonuclease/exonuclease/phosphatase domain-containing protein</fullName>
    </recommendedName>
</protein>
<dbReference type="OrthoDB" id="1432405at2759"/>
<dbReference type="AlphaFoldDB" id="A0A2U1QHX3"/>
<dbReference type="STRING" id="35608.A0A2U1QHX3"/>
<name>A0A2U1QHX3_ARTAN</name>
<comment type="caution">
    <text evidence="2">The sequence shown here is derived from an EMBL/GenBank/DDBJ whole genome shotgun (WGS) entry which is preliminary data.</text>
</comment>
<dbReference type="InterPro" id="IPR005135">
    <property type="entry name" value="Endo/exonuclease/phosphatase"/>
</dbReference>
<dbReference type="Gene3D" id="3.60.10.10">
    <property type="entry name" value="Endonuclease/exonuclease/phosphatase"/>
    <property type="match status" value="1"/>
</dbReference>
<evidence type="ECO:0000313" key="3">
    <source>
        <dbReference type="Proteomes" id="UP000245207"/>
    </source>
</evidence>
<reference evidence="2 3" key="1">
    <citation type="journal article" date="2018" name="Mol. Plant">
        <title>The genome of Artemisia annua provides insight into the evolution of Asteraceae family and artemisinin biosynthesis.</title>
        <authorList>
            <person name="Shen Q."/>
            <person name="Zhang L."/>
            <person name="Liao Z."/>
            <person name="Wang S."/>
            <person name="Yan T."/>
            <person name="Shi P."/>
            <person name="Liu M."/>
            <person name="Fu X."/>
            <person name="Pan Q."/>
            <person name="Wang Y."/>
            <person name="Lv Z."/>
            <person name="Lu X."/>
            <person name="Zhang F."/>
            <person name="Jiang W."/>
            <person name="Ma Y."/>
            <person name="Chen M."/>
            <person name="Hao X."/>
            <person name="Li L."/>
            <person name="Tang Y."/>
            <person name="Lv G."/>
            <person name="Zhou Y."/>
            <person name="Sun X."/>
            <person name="Brodelius P.E."/>
            <person name="Rose J.K.C."/>
            <person name="Tang K."/>
        </authorList>
    </citation>
    <scope>NUCLEOTIDE SEQUENCE [LARGE SCALE GENOMIC DNA]</scope>
    <source>
        <strain evidence="3">cv. Huhao1</strain>
        <tissue evidence="2">Leaf</tissue>
    </source>
</reference>
<dbReference type="InterPro" id="IPR036691">
    <property type="entry name" value="Endo/exonu/phosph_ase_sf"/>
</dbReference>
<organism evidence="2 3">
    <name type="scientific">Artemisia annua</name>
    <name type="common">Sweet wormwood</name>
    <dbReference type="NCBI Taxonomy" id="35608"/>
    <lineage>
        <taxon>Eukaryota</taxon>
        <taxon>Viridiplantae</taxon>
        <taxon>Streptophyta</taxon>
        <taxon>Embryophyta</taxon>
        <taxon>Tracheophyta</taxon>
        <taxon>Spermatophyta</taxon>
        <taxon>Magnoliopsida</taxon>
        <taxon>eudicotyledons</taxon>
        <taxon>Gunneridae</taxon>
        <taxon>Pentapetalae</taxon>
        <taxon>asterids</taxon>
        <taxon>campanulids</taxon>
        <taxon>Asterales</taxon>
        <taxon>Asteraceae</taxon>
        <taxon>Asteroideae</taxon>
        <taxon>Anthemideae</taxon>
        <taxon>Artemisiinae</taxon>
        <taxon>Artemisia</taxon>
    </lineage>
</organism>
<dbReference type="Proteomes" id="UP000245207">
    <property type="component" value="Unassembled WGS sequence"/>
</dbReference>
<dbReference type="Pfam" id="PF03372">
    <property type="entry name" value="Exo_endo_phos"/>
    <property type="match status" value="1"/>
</dbReference>
<feature type="domain" description="Endonuclease/exonuclease/phosphatase" evidence="1">
    <location>
        <begin position="2"/>
        <end position="208"/>
    </location>
</feature>
<gene>
    <name evidence="2" type="ORF">CTI12_AA027370</name>
</gene>
<evidence type="ECO:0000313" key="2">
    <source>
        <dbReference type="EMBL" id="PWA97582.1"/>
    </source>
</evidence>
<dbReference type="GO" id="GO:0003824">
    <property type="term" value="F:catalytic activity"/>
    <property type="evidence" value="ECO:0007669"/>
    <property type="project" value="InterPro"/>
</dbReference>
<proteinExistence type="predicted"/>
<sequence>MQQLRSLIKELCPAVVFLMETCIHDSEAVGIRFSFPDYNLIVVNPTRRAGGLMLLWKKEMDIWVTRYSKHFIDFEVKEEGLSKWRGTGVYGWPYAGDKHLTWRLLRTLESFSSLPWLCFGVFNEVLFSFEKKGSRLGNSTEMNAFRQTCEWCSLNDIGAAGVKFTWDNRRQGESNVAKRLDRFLASSNWMEMFPLHSTRNRARVASDHGPILMNLNLNKSSHHTTKKLKFEAMWLRDKGLINIVSQAWNEGLTKGLGGDPVALLTHCGDKLFTWNWSKLGHVQRELKQKIAQLEKLQIDQHTRDTSADESKLQGEIKELLIQEEILWHQRSRVQWLKEASNRRRQNKISRLRDEVGNWVTEDEGLGNLVSNYFEALFTTSQPSEYDDVARALEVQISDEEAFSLEKPISEAEVHGALMQMAPLKAPGPDVFHCLKNKRNGTRGSLALKLDMSNAYDRVEWPFISSILRRMRFPPHFVRFIMACISTVSFSFNINGKVQGNVTLTRAILDKITKKVTGWKENMLSTGGKDVLIKSVAQAIPVYVMSIFELPDPLIDNMHKILNEFWWGNGNKRNPIRWTTWE</sequence>
<keyword evidence="3" id="KW-1185">Reference proteome</keyword>
<dbReference type="EMBL" id="PKPP01000113">
    <property type="protein sequence ID" value="PWA97582.1"/>
    <property type="molecule type" value="Genomic_DNA"/>
</dbReference>
<dbReference type="SUPFAM" id="SSF56219">
    <property type="entry name" value="DNase I-like"/>
    <property type="match status" value="1"/>
</dbReference>
<dbReference type="PANTHER" id="PTHR33710:SF77">
    <property type="entry name" value="DNASE I-LIKE SUPERFAMILY PROTEIN"/>
    <property type="match status" value="1"/>
</dbReference>
<dbReference type="PANTHER" id="PTHR33710">
    <property type="entry name" value="BNAC02G09200D PROTEIN"/>
    <property type="match status" value="1"/>
</dbReference>